<evidence type="ECO:0000313" key="3">
    <source>
        <dbReference type="Proteomes" id="UP001187192"/>
    </source>
</evidence>
<feature type="region of interest" description="Disordered" evidence="1">
    <location>
        <begin position="1"/>
        <end position="51"/>
    </location>
</feature>
<sequence length="116" mass="12650">MSGIPQVRALGAGNKPPHTTLQGANVGTWRQATSYNPQGTSAGGWQHATPYHPQRSRATYSLITPMQPLFASEDTPVVNERQAQPRQTTPTRRSTPDLPQASEDLLQPGTNVEEMM</sequence>
<gene>
    <name evidence="2" type="ORF">TIFTF001_043054</name>
</gene>
<reference evidence="2" key="1">
    <citation type="submission" date="2023-07" db="EMBL/GenBank/DDBJ databases">
        <title>draft genome sequence of fig (Ficus carica).</title>
        <authorList>
            <person name="Takahashi T."/>
            <person name="Nishimura K."/>
        </authorList>
    </citation>
    <scope>NUCLEOTIDE SEQUENCE</scope>
</reference>
<proteinExistence type="predicted"/>
<name>A0AA87Z763_FICCA</name>
<evidence type="ECO:0000313" key="2">
    <source>
        <dbReference type="EMBL" id="GMN20278.1"/>
    </source>
</evidence>
<feature type="compositionally biased region" description="Low complexity" evidence="1">
    <location>
        <begin position="81"/>
        <end position="93"/>
    </location>
</feature>
<comment type="caution">
    <text evidence="2">The sequence shown here is derived from an EMBL/GenBank/DDBJ whole genome shotgun (WGS) entry which is preliminary data.</text>
</comment>
<keyword evidence="3" id="KW-1185">Reference proteome</keyword>
<organism evidence="2 3">
    <name type="scientific">Ficus carica</name>
    <name type="common">Common fig</name>
    <dbReference type="NCBI Taxonomy" id="3494"/>
    <lineage>
        <taxon>Eukaryota</taxon>
        <taxon>Viridiplantae</taxon>
        <taxon>Streptophyta</taxon>
        <taxon>Embryophyta</taxon>
        <taxon>Tracheophyta</taxon>
        <taxon>Spermatophyta</taxon>
        <taxon>Magnoliopsida</taxon>
        <taxon>eudicotyledons</taxon>
        <taxon>Gunneridae</taxon>
        <taxon>Pentapetalae</taxon>
        <taxon>rosids</taxon>
        <taxon>fabids</taxon>
        <taxon>Rosales</taxon>
        <taxon>Moraceae</taxon>
        <taxon>Ficeae</taxon>
        <taxon>Ficus</taxon>
    </lineage>
</organism>
<dbReference type="AlphaFoldDB" id="A0AA87Z763"/>
<dbReference type="Proteomes" id="UP001187192">
    <property type="component" value="Unassembled WGS sequence"/>
</dbReference>
<evidence type="ECO:0000256" key="1">
    <source>
        <dbReference type="SAM" id="MobiDB-lite"/>
    </source>
</evidence>
<feature type="compositionally biased region" description="Polar residues" evidence="1">
    <location>
        <begin position="17"/>
        <end position="40"/>
    </location>
</feature>
<accession>A0AA87Z763</accession>
<feature type="region of interest" description="Disordered" evidence="1">
    <location>
        <begin position="71"/>
        <end position="116"/>
    </location>
</feature>
<dbReference type="EMBL" id="BTGU01002604">
    <property type="protein sequence ID" value="GMN20278.1"/>
    <property type="molecule type" value="Genomic_DNA"/>
</dbReference>
<protein>
    <submittedName>
        <fullName evidence="2">Uncharacterized protein</fullName>
    </submittedName>
</protein>